<protein>
    <submittedName>
        <fullName evidence="3">Oxidoreductase</fullName>
    </submittedName>
</protein>
<feature type="domain" description="Pyrroline-5-carboxylate reductase catalytic N-terminal" evidence="2">
    <location>
        <begin position="3"/>
        <end position="103"/>
    </location>
</feature>
<evidence type="ECO:0000313" key="4">
    <source>
        <dbReference type="Proteomes" id="UP001064971"/>
    </source>
</evidence>
<dbReference type="RefSeq" id="WP_264777502.1">
    <property type="nucleotide sequence ID" value="NZ_AP026561.1"/>
</dbReference>
<evidence type="ECO:0000313" key="3">
    <source>
        <dbReference type="EMBL" id="BDP43630.1"/>
    </source>
</evidence>
<dbReference type="Pfam" id="PF03807">
    <property type="entry name" value="F420_oxidored"/>
    <property type="match status" value="1"/>
</dbReference>
<evidence type="ECO:0000256" key="1">
    <source>
        <dbReference type="ARBA" id="ARBA00023002"/>
    </source>
</evidence>
<sequence length="222" mass="23435">MNIAMLGSGGVGQTVGKKLAELGHEVVIGTRHPERLDEKKGYAGSLREWRESTGGRGRVATFADAAAHGEIVVNAVSGLATLDALHAAGEANLRGKVLLDLANELDMSGGAPRSLATDTRSLAEDIQHAFPEARVVKSLNTMSALVMVDPGLVPGGDSTVFLSGDDAGAKAQVADLLRDLGWRDILDLGDLTSARGAEMLLPIWLRLWQQLGTATFNFKIAR</sequence>
<keyword evidence="4" id="KW-1185">Reference proteome</keyword>
<proteinExistence type="predicted"/>
<gene>
    <name evidence="3" type="ORF">DAETH_35990</name>
</gene>
<reference evidence="3" key="1">
    <citation type="submission" date="2022-07" db="EMBL/GenBank/DDBJ databases">
        <title>Complete Genome Sequence of the Radioresistant Bacterium Deinococcus aetherius ST0316, Isolated from the Air Dust collected in Lower Stratosphere above Japan.</title>
        <authorList>
            <person name="Satoh K."/>
            <person name="Hagiwara K."/>
            <person name="Katsumata K."/>
            <person name="Kubo A."/>
            <person name="Yokobori S."/>
            <person name="Yamagishi A."/>
            <person name="Oono Y."/>
            <person name="Narumi I."/>
        </authorList>
    </citation>
    <scope>NUCLEOTIDE SEQUENCE</scope>
    <source>
        <strain evidence="3">ST0316</strain>
        <plasmid evidence="3">pDAETH-1</plasmid>
    </source>
</reference>
<dbReference type="Proteomes" id="UP001064971">
    <property type="component" value="Plasmid pDAETH-1"/>
</dbReference>
<dbReference type="InterPro" id="IPR051267">
    <property type="entry name" value="STEAP_metalloreductase"/>
</dbReference>
<keyword evidence="1" id="KW-0560">Oxidoreductase</keyword>
<dbReference type="EMBL" id="AP026561">
    <property type="protein sequence ID" value="BDP43630.1"/>
    <property type="molecule type" value="Genomic_DNA"/>
</dbReference>
<keyword evidence="3" id="KW-0614">Plasmid</keyword>
<organism evidence="3 4">
    <name type="scientific">Deinococcus aetherius</name>
    <dbReference type="NCBI Taxonomy" id="200252"/>
    <lineage>
        <taxon>Bacteria</taxon>
        <taxon>Thermotogati</taxon>
        <taxon>Deinococcota</taxon>
        <taxon>Deinococci</taxon>
        <taxon>Deinococcales</taxon>
        <taxon>Deinococcaceae</taxon>
        <taxon>Deinococcus</taxon>
    </lineage>
</organism>
<dbReference type="InterPro" id="IPR028939">
    <property type="entry name" value="P5C_Rdtase_cat_N"/>
</dbReference>
<dbReference type="InterPro" id="IPR036291">
    <property type="entry name" value="NAD(P)-bd_dom_sf"/>
</dbReference>
<dbReference type="SUPFAM" id="SSF51735">
    <property type="entry name" value="NAD(P)-binding Rossmann-fold domains"/>
    <property type="match status" value="1"/>
</dbReference>
<geneLocation type="plasmid" evidence="3 4">
    <name>pDAETH-1</name>
</geneLocation>
<evidence type="ECO:0000259" key="2">
    <source>
        <dbReference type="Pfam" id="PF03807"/>
    </source>
</evidence>
<accession>A0ABN6RJW6</accession>
<dbReference type="Gene3D" id="3.40.50.720">
    <property type="entry name" value="NAD(P)-binding Rossmann-like Domain"/>
    <property type="match status" value="1"/>
</dbReference>
<name>A0ABN6RJW6_9DEIO</name>
<dbReference type="PANTHER" id="PTHR14239">
    <property type="entry name" value="DUDULIN-RELATED"/>
    <property type="match status" value="1"/>
</dbReference>
<dbReference type="PANTHER" id="PTHR14239:SF10">
    <property type="entry name" value="REDUCTASE"/>
    <property type="match status" value="1"/>
</dbReference>